<dbReference type="SUPFAM" id="SSF52540">
    <property type="entry name" value="P-loop containing nucleoside triphosphate hydrolases"/>
    <property type="match status" value="1"/>
</dbReference>
<proteinExistence type="predicted"/>
<dbReference type="InterPro" id="IPR003959">
    <property type="entry name" value="ATPase_AAA_core"/>
</dbReference>
<dbReference type="GO" id="GO:0005524">
    <property type="term" value="F:ATP binding"/>
    <property type="evidence" value="ECO:0007669"/>
    <property type="project" value="InterPro"/>
</dbReference>
<dbReference type="InterPro" id="IPR027417">
    <property type="entry name" value="P-loop_NTPase"/>
</dbReference>
<reference evidence="2 3" key="1">
    <citation type="journal article" date="2019" name="Appl. Environ. Microbiol.">
        <title>Population genetics and characterization of Campylobacter jejuni isolates in western jackdaws and game birds in Finland.</title>
        <authorList>
            <person name="Kovanen S."/>
            <person name="Rossi M."/>
            <person name="Pohja-Mykra M."/>
            <person name="Nieminen T."/>
            <person name="Raunio-Saarnisto M."/>
            <person name="Sauvala M."/>
            <person name="Fredriksson-Ahomaa M."/>
            <person name="Hanninen M.L."/>
            <person name="Kivisto R."/>
        </authorList>
    </citation>
    <scope>NUCLEOTIDE SEQUENCE [LARGE SCALE GENOMIC DNA]</scope>
    <source>
        <strain evidence="2 3">CB313</strain>
    </source>
</reference>
<evidence type="ECO:0000313" key="3">
    <source>
        <dbReference type="Proteomes" id="UP000288507"/>
    </source>
</evidence>
<accession>A0A431EAA8</accession>
<sequence length="418" mass="46486">MSKNLNQIISEAIDVSVESKVPVLLLSNPGNGKTTTIKAYAKARGYEVEEIRGSQSSPEEILGYYVNEGKEYLTHKYPEWFIRVCESDKPYILFLDEITTVNEYTQAALLKLIFDRQINNRKLPDSCVIVAAGNYPSNLSSNFKLLTPLTNRFCILNLHLTQNDMLGVVDDYLTLNGDEIDIPKLGKKNKMNEEDVFQKIKVKLKTFISSNSSVLMFHKPLTEESVTSDVVYGLITPRSLNYLGKILMSGLRLGISEGTMKQMTLGLIGFGTNSFNSEMELSQFQDNIDRLVESIRSLVLGSREMSVATLVFNAVSKEPIVVKDSKGGLSYSLTSEYLEILERLCKLSMEANPPKPVTDYLGKYNVKSIVSALISLDSCPEDITKMAKANNIKPNSHIALDITDMEIGGAEEEDTAGQ</sequence>
<gene>
    <name evidence="2" type="ORF">C3H57_08335</name>
</gene>
<dbReference type="EMBL" id="PRBV01000014">
    <property type="protein sequence ID" value="RTJ78304.1"/>
    <property type="molecule type" value="Genomic_DNA"/>
</dbReference>
<dbReference type="AlphaFoldDB" id="A0A431EAA8"/>
<dbReference type="GO" id="GO:0016887">
    <property type="term" value="F:ATP hydrolysis activity"/>
    <property type="evidence" value="ECO:0007669"/>
    <property type="project" value="InterPro"/>
</dbReference>
<dbReference type="Proteomes" id="UP000288507">
    <property type="component" value="Unassembled WGS sequence"/>
</dbReference>
<protein>
    <recommendedName>
        <fullName evidence="1">ATPase AAA-type core domain-containing protein</fullName>
    </recommendedName>
</protein>
<comment type="caution">
    <text evidence="2">The sequence shown here is derived from an EMBL/GenBank/DDBJ whole genome shotgun (WGS) entry which is preliminary data.</text>
</comment>
<feature type="domain" description="ATPase AAA-type core" evidence="1">
    <location>
        <begin position="23"/>
        <end position="143"/>
    </location>
</feature>
<dbReference type="CDD" id="cd00009">
    <property type="entry name" value="AAA"/>
    <property type="match status" value="1"/>
</dbReference>
<dbReference type="Gene3D" id="3.40.50.300">
    <property type="entry name" value="P-loop containing nucleotide triphosphate hydrolases"/>
    <property type="match status" value="1"/>
</dbReference>
<evidence type="ECO:0000313" key="2">
    <source>
        <dbReference type="EMBL" id="RTJ78304.1"/>
    </source>
</evidence>
<dbReference type="Pfam" id="PF00004">
    <property type="entry name" value="AAA"/>
    <property type="match status" value="1"/>
</dbReference>
<evidence type="ECO:0000259" key="1">
    <source>
        <dbReference type="Pfam" id="PF00004"/>
    </source>
</evidence>
<organism evidence="2 3">
    <name type="scientific">Campylobacter jejuni</name>
    <dbReference type="NCBI Taxonomy" id="197"/>
    <lineage>
        <taxon>Bacteria</taxon>
        <taxon>Pseudomonadati</taxon>
        <taxon>Campylobacterota</taxon>
        <taxon>Epsilonproteobacteria</taxon>
        <taxon>Campylobacterales</taxon>
        <taxon>Campylobacteraceae</taxon>
        <taxon>Campylobacter</taxon>
    </lineage>
</organism>
<name>A0A431EAA8_CAMJU</name>